<keyword evidence="1" id="KW-0137">Centromere</keyword>
<dbReference type="OrthoDB" id="49185at2759"/>
<comment type="function">
    <text evidence="1">Acts as a component of the essential kinetochore-associated NDC80 complex, which is required for chromosome segregation and spindle checkpoint activity.</text>
</comment>
<protein>
    <recommendedName>
        <fullName evidence="1">Kinetochore protein Spc24</fullName>
    </recommendedName>
</protein>
<dbReference type="InterPro" id="IPR013252">
    <property type="entry name" value="Ndc80_Spc24"/>
</dbReference>
<comment type="similarity">
    <text evidence="1">Belongs to the SPC24 family.</text>
</comment>
<dbReference type="Gene3D" id="3.30.160.570">
    <property type="entry name" value="Ncd80 complex, Spc24 subunit"/>
    <property type="match status" value="1"/>
</dbReference>
<comment type="subcellular location">
    <subcellularLocation>
        <location evidence="1">Nucleus</location>
    </subcellularLocation>
    <subcellularLocation>
        <location evidence="1">Chromosome</location>
        <location evidence="1">Centromere</location>
        <location evidence="1">Kinetochore</location>
    </subcellularLocation>
</comment>
<keyword evidence="1" id="KW-0498">Mitosis</keyword>
<dbReference type="AlphaFoldDB" id="A0A1V9ZTK0"/>
<evidence type="ECO:0000313" key="2">
    <source>
        <dbReference type="EMBL" id="OQS01348.1"/>
    </source>
</evidence>
<sequence length="205" mass="23222">MDGAPVMSWEEAKAMCEGVGDVFERNASKDRERVLKLRQRFGSIRANIALEQATARQAVVEALSEITKIQEDEQGRDNSAEMTQRLVELGETKVKMQAQLDQLKDGQVATQMHIEELISEYEQAQRRYLEECATREKDIPRLRQIMSVYANLTGIKWDFSSERIAGCIHNPGLKLLSNFELNPTDSPFDTANALWDIIDKAHGPV</sequence>
<evidence type="ECO:0000256" key="1">
    <source>
        <dbReference type="RuleBase" id="RU368011"/>
    </source>
</evidence>
<dbReference type="Proteomes" id="UP000243579">
    <property type="component" value="Unassembled WGS sequence"/>
</dbReference>
<keyword evidence="1" id="KW-0132">Cell division</keyword>
<name>A0A1V9ZTK0_ACHHY</name>
<keyword evidence="3" id="KW-1185">Reference proteome</keyword>
<reference evidence="2 3" key="1">
    <citation type="journal article" date="2014" name="Genome Biol. Evol.">
        <title>The secreted proteins of Achlya hypogyna and Thraustotheca clavata identify the ancestral oomycete secretome and reveal gene acquisitions by horizontal gene transfer.</title>
        <authorList>
            <person name="Misner I."/>
            <person name="Blouin N."/>
            <person name="Leonard G."/>
            <person name="Richards T.A."/>
            <person name="Lane C.E."/>
        </authorList>
    </citation>
    <scope>NUCLEOTIDE SEQUENCE [LARGE SCALE GENOMIC DNA]</scope>
    <source>
        <strain evidence="2 3">ATCC 48635</strain>
    </source>
</reference>
<keyword evidence="1" id="KW-0158">Chromosome</keyword>
<gene>
    <name evidence="2" type="ORF">ACHHYP_01195</name>
</gene>
<comment type="subunit">
    <text evidence="1">Component of the NDC80 complex.</text>
</comment>
<dbReference type="EMBL" id="JNBR01000009">
    <property type="protein sequence ID" value="OQS01348.1"/>
    <property type="molecule type" value="Genomic_DNA"/>
</dbReference>
<dbReference type="GO" id="GO:0000776">
    <property type="term" value="C:kinetochore"/>
    <property type="evidence" value="ECO:0007669"/>
    <property type="project" value="UniProtKB-KW"/>
</dbReference>
<dbReference type="GO" id="GO:0005634">
    <property type="term" value="C:nucleus"/>
    <property type="evidence" value="ECO:0007669"/>
    <property type="project" value="UniProtKB-SubCell"/>
</dbReference>
<dbReference type="GO" id="GO:0051301">
    <property type="term" value="P:cell division"/>
    <property type="evidence" value="ECO:0007669"/>
    <property type="project" value="UniProtKB-UniRule"/>
</dbReference>
<keyword evidence="1" id="KW-0131">Cell cycle</keyword>
<evidence type="ECO:0000313" key="3">
    <source>
        <dbReference type="Proteomes" id="UP000243579"/>
    </source>
</evidence>
<accession>A0A1V9ZTK0</accession>
<organism evidence="2 3">
    <name type="scientific">Achlya hypogyna</name>
    <name type="common">Oomycete</name>
    <name type="synonym">Protoachlya hypogyna</name>
    <dbReference type="NCBI Taxonomy" id="1202772"/>
    <lineage>
        <taxon>Eukaryota</taxon>
        <taxon>Sar</taxon>
        <taxon>Stramenopiles</taxon>
        <taxon>Oomycota</taxon>
        <taxon>Saprolegniomycetes</taxon>
        <taxon>Saprolegniales</taxon>
        <taxon>Achlyaceae</taxon>
        <taxon>Achlya</taxon>
    </lineage>
</organism>
<dbReference type="Pfam" id="PF08286">
    <property type="entry name" value="Spc24"/>
    <property type="match status" value="1"/>
</dbReference>
<keyword evidence="1" id="KW-0539">Nucleus</keyword>
<comment type="caution">
    <text evidence="2">The sequence shown here is derived from an EMBL/GenBank/DDBJ whole genome shotgun (WGS) entry which is preliminary data.</text>
</comment>
<keyword evidence="1" id="KW-0995">Kinetochore</keyword>
<proteinExistence type="inferred from homology"/>